<dbReference type="GO" id="GO:0102546">
    <property type="term" value="F:mannosylglycerate hydrolase activity"/>
    <property type="evidence" value="ECO:0007669"/>
    <property type="project" value="UniProtKB-EC"/>
</dbReference>
<dbReference type="GO" id="GO:0046872">
    <property type="term" value="F:metal ion binding"/>
    <property type="evidence" value="ECO:0007669"/>
    <property type="project" value="UniProtKB-KW"/>
</dbReference>
<dbReference type="Pfam" id="PF17677">
    <property type="entry name" value="Glyco_hydro38C2"/>
    <property type="match status" value="1"/>
</dbReference>
<dbReference type="Pfam" id="PF22907">
    <property type="entry name" value="Ams1-like_1st"/>
    <property type="match status" value="1"/>
</dbReference>
<dbReference type="PANTHER" id="PTHR46017:SF1">
    <property type="entry name" value="ALPHA-MANNOSIDASE 2C1"/>
    <property type="match status" value="1"/>
</dbReference>
<dbReference type="SMART" id="SM00872">
    <property type="entry name" value="Alpha-mann_mid"/>
    <property type="match status" value="1"/>
</dbReference>
<dbReference type="InterPro" id="IPR027291">
    <property type="entry name" value="Glyco_hydro_38_N_sf"/>
</dbReference>
<dbReference type="Gene3D" id="1.20.1270.50">
    <property type="entry name" value="Glycoside hydrolase family 38, central domain"/>
    <property type="match status" value="1"/>
</dbReference>
<keyword evidence="3 6" id="KW-0378">Hydrolase</keyword>
<dbReference type="RefSeq" id="WP_055653306.1">
    <property type="nucleotide sequence ID" value="NZ_CABIXC010000002.1"/>
</dbReference>
<reference evidence="6 7" key="1">
    <citation type="submission" date="2015-09" db="EMBL/GenBank/DDBJ databases">
        <authorList>
            <consortium name="Pathogen Informatics"/>
        </authorList>
    </citation>
    <scope>NUCLEOTIDE SEQUENCE [LARGE SCALE GENOMIC DNA]</scope>
    <source>
        <strain evidence="6 7">2789STDY5608850</strain>
    </source>
</reference>
<dbReference type="SUPFAM" id="SSF49785">
    <property type="entry name" value="Galactose-binding domain-like"/>
    <property type="match status" value="1"/>
</dbReference>
<dbReference type="InterPro" id="IPR041147">
    <property type="entry name" value="GH38_C"/>
</dbReference>
<dbReference type="GO" id="GO:0030246">
    <property type="term" value="F:carbohydrate binding"/>
    <property type="evidence" value="ECO:0007669"/>
    <property type="project" value="InterPro"/>
</dbReference>
<sequence length="1082" mass="122052">MGIMHSEYRDRINHWIRTLKEDFYTPAGTLDWEVFKTMEQLSFEEAGERTYERVDPGYTWGDTYEYAWFRTKLTLPEETAGKRIVLNLCSGGESTVFVNGSAFGTYRADWVKQPHHFLVDNTLTREAKPGDVFEICMETYAGHFYAEAQDSGCSTGPVLPGLYRDELAEGAKRTLGEGTYGIWDEDAYQLFMDVETLSSLLKTLDEDSLRAARVAEALEQFTLLVDFEQEKAARSRDYRKARAMLEPVLSAVNGSTMPVFSAIGNAHLDLAWLWPMAETYRKTARTFAAQLRLMEEYKDYKFIQSQPACYEMCRKYYPELFEEIRKAVKNGQWIAEGAMWVEPDTNMAGGEALIRQLLYGKAYYKEMFDVDSKMLWLPDTFGYTAALPQILRKCGVDYLVTQKIFWSYNEGEQFPYHYFSWRGMDGSEIEAFLPTNYTYYTSPEEMNTVWKKRVQKRDLDTFLIPFGYGDGGGGPTRDHIEFIERQKDLEGGVRIEMENPVDYFERMESRGGPANTYVGELYFTAHRGTYTSQAAIKKWNRRAELTMRDLELWASAAASMAAGHGKESVFGNNTENAAGSAYQYPAEQTERLWKETLLNQFHDILPGSSIHRVYEEAERSLGRVCEEAEKLCGEAVSSLIEEGDGITVFNSLSFPRICLIDVPEKYEKGCRTLEGEAVPVYTDGKTVTARVAVPPMGAVTVIPCENEETIPGAVKEAAPAAMKETGSVPAPSSTLAVVIPQGDGFVMENDRLRVTVASNAEITSYVLKESGREFARTPMNHFRLFKDVPRKFDAWDIDSNYAEQEIEGAFDVHVEIVCAAGARAVLRAAGKIGSSSFSQDITLAVGESRVEFATEVDWRELHRLLKVSFPTVLYGEYGINEMQFGYVERPMHRSRAYDKDRFEVCNHRYSAVCDGGNGFAVLNDCKYGISMEDGALELTLLRAGACPDMRADNRIHTFTYGAAAWNGSFQESDVVRQGYEMNVAPLVVNGRTDTFSLADTGSDHVVIEAVKLAEDGSGDIVFRLYECRKRMDFAAVKINLPVKSAWLCDMLENKEEEAAVTDGIINLDFKAFEIKTVRIALK</sequence>
<dbReference type="Gene3D" id="2.60.120.260">
    <property type="entry name" value="Galactose-binding domain-like"/>
    <property type="match status" value="1"/>
</dbReference>
<evidence type="ECO:0000256" key="4">
    <source>
        <dbReference type="ARBA" id="ARBA00023295"/>
    </source>
</evidence>
<dbReference type="InterPro" id="IPR037094">
    <property type="entry name" value="Glyco_hydro_38_cen_sf"/>
</dbReference>
<dbReference type="InterPro" id="IPR015341">
    <property type="entry name" value="Glyco_hydro_38_cen"/>
</dbReference>
<accession>A0A173ZP86</accession>
<dbReference type="SUPFAM" id="SSF74650">
    <property type="entry name" value="Galactose mutarotase-like"/>
    <property type="match status" value="1"/>
</dbReference>
<evidence type="ECO:0000259" key="5">
    <source>
        <dbReference type="SMART" id="SM00872"/>
    </source>
</evidence>
<evidence type="ECO:0000256" key="2">
    <source>
        <dbReference type="ARBA" id="ARBA00022723"/>
    </source>
</evidence>
<dbReference type="InterPro" id="IPR011013">
    <property type="entry name" value="Gal_mutarotase_sf_dom"/>
</dbReference>
<dbReference type="EMBL" id="CYZE01000002">
    <property type="protein sequence ID" value="CUN77035.1"/>
    <property type="molecule type" value="Genomic_DNA"/>
</dbReference>
<dbReference type="InterPro" id="IPR054723">
    <property type="entry name" value="Ams1-like_N"/>
</dbReference>
<keyword evidence="2" id="KW-0479">Metal-binding</keyword>
<evidence type="ECO:0000256" key="3">
    <source>
        <dbReference type="ARBA" id="ARBA00022801"/>
    </source>
</evidence>
<feature type="domain" description="Glycoside hydrolase family 38 central" evidence="5">
    <location>
        <begin position="524"/>
        <end position="621"/>
    </location>
</feature>
<comment type="similarity">
    <text evidence="1">Belongs to the glycosyl hydrolase 38 family.</text>
</comment>
<dbReference type="SUPFAM" id="SSF88688">
    <property type="entry name" value="Families 57/38 glycoside transferase middle domain"/>
    <property type="match status" value="1"/>
</dbReference>
<proteinExistence type="inferred from homology"/>
<dbReference type="InterPro" id="IPR011682">
    <property type="entry name" value="Glyco_hydro_38_C"/>
</dbReference>
<evidence type="ECO:0000313" key="7">
    <source>
        <dbReference type="Proteomes" id="UP000095651"/>
    </source>
</evidence>
<name>A0A173ZP86_9FIRM</name>
<dbReference type="Pfam" id="PF09261">
    <property type="entry name" value="Alpha-mann_mid"/>
    <property type="match status" value="1"/>
</dbReference>
<dbReference type="Gene3D" id="3.20.110.10">
    <property type="entry name" value="Glycoside hydrolase 38, N terminal domain"/>
    <property type="match status" value="1"/>
</dbReference>
<dbReference type="EC" id="3.2.1.170" evidence="6"/>
<dbReference type="Gene3D" id="2.70.98.30">
    <property type="entry name" value="Golgi alpha-mannosidase II, domain 4"/>
    <property type="match status" value="1"/>
</dbReference>
<gene>
    <name evidence="6" type="primary">mngB_1</name>
    <name evidence="6" type="ORF">ERS852407_01046</name>
</gene>
<dbReference type="InterPro" id="IPR008979">
    <property type="entry name" value="Galactose-bd-like_sf"/>
</dbReference>
<dbReference type="GO" id="GO:0009313">
    <property type="term" value="P:oligosaccharide catabolic process"/>
    <property type="evidence" value="ECO:0007669"/>
    <property type="project" value="TreeGrafter"/>
</dbReference>
<dbReference type="Proteomes" id="UP000095651">
    <property type="component" value="Unassembled WGS sequence"/>
</dbReference>
<dbReference type="InterPro" id="IPR011330">
    <property type="entry name" value="Glyco_hydro/deAcase_b/a-brl"/>
</dbReference>
<dbReference type="Pfam" id="PF01074">
    <property type="entry name" value="Glyco_hydro_38N"/>
    <property type="match status" value="1"/>
</dbReference>
<dbReference type="InterPro" id="IPR028995">
    <property type="entry name" value="Glyco_hydro_57/38_cen_sf"/>
</dbReference>
<evidence type="ECO:0000313" key="6">
    <source>
        <dbReference type="EMBL" id="CUN77035.1"/>
    </source>
</evidence>
<dbReference type="EC" id="3.2.1.24" evidence="6"/>
<dbReference type="GO" id="GO:0006013">
    <property type="term" value="P:mannose metabolic process"/>
    <property type="evidence" value="ECO:0007669"/>
    <property type="project" value="InterPro"/>
</dbReference>
<dbReference type="GO" id="GO:0004559">
    <property type="term" value="F:alpha-mannosidase activity"/>
    <property type="evidence" value="ECO:0007669"/>
    <property type="project" value="UniProtKB-EC"/>
</dbReference>
<keyword evidence="4 6" id="KW-0326">Glycosidase</keyword>
<dbReference type="SUPFAM" id="SSF88713">
    <property type="entry name" value="Glycoside hydrolase/deacetylase"/>
    <property type="match status" value="1"/>
</dbReference>
<dbReference type="AlphaFoldDB" id="A0A173ZP86"/>
<dbReference type="PANTHER" id="PTHR46017">
    <property type="entry name" value="ALPHA-MANNOSIDASE 2C1"/>
    <property type="match status" value="1"/>
</dbReference>
<protein>
    <submittedName>
        <fullName evidence="6">Alpha-mannosidase</fullName>
        <ecNumber evidence="6">3.2.1.170</ecNumber>
        <ecNumber evidence="6">3.2.1.24</ecNumber>
    </submittedName>
</protein>
<evidence type="ECO:0000256" key="1">
    <source>
        <dbReference type="ARBA" id="ARBA00009792"/>
    </source>
</evidence>
<dbReference type="FunFam" id="1.20.1270.50:FF:000004">
    <property type="entry name" value="alpha-mannosidase 2C1 isoform X1"/>
    <property type="match status" value="1"/>
</dbReference>
<dbReference type="InterPro" id="IPR000602">
    <property type="entry name" value="Glyco_hydro_38_N"/>
</dbReference>
<organism evidence="6 7">
    <name type="scientific">Hungatella hathewayi</name>
    <dbReference type="NCBI Taxonomy" id="154046"/>
    <lineage>
        <taxon>Bacteria</taxon>
        <taxon>Bacillati</taxon>
        <taxon>Bacillota</taxon>
        <taxon>Clostridia</taxon>
        <taxon>Lachnospirales</taxon>
        <taxon>Lachnospiraceae</taxon>
        <taxon>Hungatella</taxon>
    </lineage>
</organism>
<dbReference type="Gene3D" id="2.60.40.2220">
    <property type="match status" value="1"/>
</dbReference>
<dbReference type="CDD" id="cd10789">
    <property type="entry name" value="GH38N_AMII_ER_cytosolic"/>
    <property type="match status" value="1"/>
</dbReference>
<dbReference type="Pfam" id="PF07748">
    <property type="entry name" value="Glyco_hydro_38C"/>
    <property type="match status" value="1"/>
</dbReference>